<keyword evidence="3" id="KW-1185">Reference proteome</keyword>
<dbReference type="EMBL" id="BFEA01000734">
    <property type="protein sequence ID" value="GBG89402.1"/>
    <property type="molecule type" value="Genomic_DNA"/>
</dbReference>
<reference evidence="2 3" key="1">
    <citation type="journal article" date="2018" name="Cell">
        <title>The Chara Genome: Secondary Complexity and Implications for Plant Terrestrialization.</title>
        <authorList>
            <person name="Nishiyama T."/>
            <person name="Sakayama H."/>
            <person name="Vries J.D."/>
            <person name="Buschmann H."/>
            <person name="Saint-Marcoux D."/>
            <person name="Ullrich K.K."/>
            <person name="Haas F.B."/>
            <person name="Vanderstraeten L."/>
            <person name="Becker D."/>
            <person name="Lang D."/>
            <person name="Vosolsobe S."/>
            <person name="Rombauts S."/>
            <person name="Wilhelmsson P.K.I."/>
            <person name="Janitza P."/>
            <person name="Kern R."/>
            <person name="Heyl A."/>
            <person name="Rumpler F."/>
            <person name="Villalobos L.I.A.C."/>
            <person name="Clay J.M."/>
            <person name="Skokan R."/>
            <person name="Toyoda A."/>
            <person name="Suzuki Y."/>
            <person name="Kagoshima H."/>
            <person name="Schijlen E."/>
            <person name="Tajeshwar N."/>
            <person name="Catarino B."/>
            <person name="Hetherington A.J."/>
            <person name="Saltykova A."/>
            <person name="Bonnot C."/>
            <person name="Breuninger H."/>
            <person name="Symeonidi A."/>
            <person name="Radhakrishnan G.V."/>
            <person name="Van Nieuwerburgh F."/>
            <person name="Deforce D."/>
            <person name="Chang C."/>
            <person name="Karol K.G."/>
            <person name="Hedrich R."/>
            <person name="Ulvskov P."/>
            <person name="Glockner G."/>
            <person name="Delwiche C.F."/>
            <person name="Petrasek J."/>
            <person name="Van de Peer Y."/>
            <person name="Friml J."/>
            <person name="Beilby M."/>
            <person name="Dolan L."/>
            <person name="Kohara Y."/>
            <person name="Sugano S."/>
            <person name="Fujiyama A."/>
            <person name="Delaux P.-M."/>
            <person name="Quint M."/>
            <person name="TheiBen G."/>
            <person name="Hagemann M."/>
            <person name="Harholt J."/>
            <person name="Dunand C."/>
            <person name="Zachgo S."/>
            <person name="Langdale J."/>
            <person name="Maumus F."/>
            <person name="Straeten D.V.D."/>
            <person name="Gould S.B."/>
            <person name="Rensing S.A."/>
        </authorList>
    </citation>
    <scope>NUCLEOTIDE SEQUENCE [LARGE SCALE GENOMIC DNA]</scope>
    <source>
        <strain evidence="2 3">S276</strain>
    </source>
</reference>
<dbReference type="Gramene" id="GBG89402">
    <property type="protein sequence ID" value="GBG89402"/>
    <property type="gene ID" value="CBR_g49192"/>
</dbReference>
<evidence type="ECO:0000313" key="3">
    <source>
        <dbReference type="Proteomes" id="UP000265515"/>
    </source>
</evidence>
<evidence type="ECO:0000256" key="1">
    <source>
        <dbReference type="SAM" id="MobiDB-lite"/>
    </source>
</evidence>
<evidence type="ECO:0000313" key="2">
    <source>
        <dbReference type="EMBL" id="GBG89402.1"/>
    </source>
</evidence>
<gene>
    <name evidence="2" type="ORF">CBR_g49192</name>
</gene>
<dbReference type="Proteomes" id="UP000265515">
    <property type="component" value="Unassembled WGS sequence"/>
</dbReference>
<feature type="compositionally biased region" description="Acidic residues" evidence="1">
    <location>
        <begin position="118"/>
        <end position="150"/>
    </location>
</feature>
<name>A0A388M4K4_CHABU</name>
<protein>
    <submittedName>
        <fullName evidence="2">Uncharacterized protein</fullName>
    </submittedName>
</protein>
<comment type="caution">
    <text evidence="2">The sequence shown here is derived from an EMBL/GenBank/DDBJ whole genome shotgun (WGS) entry which is preliminary data.</text>
</comment>
<accession>A0A388M4K4</accession>
<sequence>MELLFIQAWRTNVEGELLAFLFGTVRTGHQELIAQELTIPVAQLADDLPLDIISQDDEHPIPHVLSRMLTPYFQWSACVEGAAERIPPSQQQHFDARTVCDPAFFRHPTAEQLAAIREEEEEEESTESDEGEDEREESGESDEVLGEEDEPSKKEAIASIARGSRAKKKKKTMKEKRRTKKDLRNRSGKLCRKKRCARARRLKIRRRPAKDKKPRSGRGN</sequence>
<proteinExistence type="predicted"/>
<feature type="region of interest" description="Disordered" evidence="1">
    <location>
        <begin position="117"/>
        <end position="220"/>
    </location>
</feature>
<feature type="compositionally biased region" description="Basic residues" evidence="1">
    <location>
        <begin position="164"/>
        <end position="220"/>
    </location>
</feature>
<organism evidence="2 3">
    <name type="scientific">Chara braunii</name>
    <name type="common">Braun's stonewort</name>
    <dbReference type="NCBI Taxonomy" id="69332"/>
    <lineage>
        <taxon>Eukaryota</taxon>
        <taxon>Viridiplantae</taxon>
        <taxon>Streptophyta</taxon>
        <taxon>Charophyceae</taxon>
        <taxon>Charales</taxon>
        <taxon>Characeae</taxon>
        <taxon>Chara</taxon>
    </lineage>
</organism>
<dbReference type="AlphaFoldDB" id="A0A388M4K4"/>